<dbReference type="InterPro" id="IPR057287">
    <property type="entry name" value="Ndx_N"/>
</dbReference>
<evidence type="ECO:0000313" key="5">
    <source>
        <dbReference type="EMBL" id="KAJ8453220.1"/>
    </source>
</evidence>
<dbReference type="Pfam" id="PF24426">
    <property type="entry name" value="HTH_NDX"/>
    <property type="match status" value="1"/>
</dbReference>
<name>A0A9Q1L223_9CARY</name>
<feature type="compositionally biased region" description="Acidic residues" evidence="1">
    <location>
        <begin position="800"/>
        <end position="810"/>
    </location>
</feature>
<feature type="domain" description="Nodulin homeobox homeobox-like" evidence="2">
    <location>
        <begin position="709"/>
        <end position="756"/>
    </location>
</feature>
<dbReference type="GO" id="GO:0009908">
    <property type="term" value="P:flower development"/>
    <property type="evidence" value="ECO:0007669"/>
    <property type="project" value="InterPro"/>
</dbReference>
<evidence type="ECO:0008006" key="7">
    <source>
        <dbReference type="Google" id="ProtNLM"/>
    </source>
</evidence>
<evidence type="ECO:0000256" key="1">
    <source>
        <dbReference type="SAM" id="MobiDB-lite"/>
    </source>
</evidence>
<reference evidence="5" key="1">
    <citation type="submission" date="2022-04" db="EMBL/GenBank/DDBJ databases">
        <title>Carnegiea gigantea Genome sequencing and assembly v2.</title>
        <authorList>
            <person name="Copetti D."/>
            <person name="Sanderson M.J."/>
            <person name="Burquez A."/>
            <person name="Wojciechowski M.F."/>
        </authorList>
    </citation>
    <scope>NUCLEOTIDE SEQUENCE</scope>
    <source>
        <strain evidence="5">SGP5-SGP5p</strain>
        <tissue evidence="5">Aerial part</tissue>
    </source>
</reference>
<feature type="region of interest" description="Disordered" evidence="1">
    <location>
        <begin position="651"/>
        <end position="681"/>
    </location>
</feature>
<dbReference type="Pfam" id="PF25246">
    <property type="entry name" value="Nodulin_N"/>
    <property type="match status" value="1"/>
</dbReference>
<organism evidence="5 6">
    <name type="scientific">Carnegiea gigantea</name>
    <dbReference type="NCBI Taxonomy" id="171969"/>
    <lineage>
        <taxon>Eukaryota</taxon>
        <taxon>Viridiplantae</taxon>
        <taxon>Streptophyta</taxon>
        <taxon>Embryophyta</taxon>
        <taxon>Tracheophyta</taxon>
        <taxon>Spermatophyta</taxon>
        <taxon>Magnoliopsida</taxon>
        <taxon>eudicotyledons</taxon>
        <taxon>Gunneridae</taxon>
        <taxon>Pentapetalae</taxon>
        <taxon>Caryophyllales</taxon>
        <taxon>Cactineae</taxon>
        <taxon>Cactaceae</taxon>
        <taxon>Cactoideae</taxon>
        <taxon>Echinocereeae</taxon>
        <taxon>Carnegiea</taxon>
    </lineage>
</organism>
<comment type="caution">
    <text evidence="5">The sequence shown here is derived from an EMBL/GenBank/DDBJ whole genome shotgun (WGS) entry which is preliminary data.</text>
</comment>
<dbReference type="InterPro" id="IPR056560">
    <property type="entry name" value="HTH_NDX"/>
</dbReference>
<feature type="domain" description="Nodulin homeobox C-terminal" evidence="3">
    <location>
        <begin position="881"/>
        <end position="967"/>
    </location>
</feature>
<gene>
    <name evidence="5" type="ORF">Cgig2_008104</name>
</gene>
<dbReference type="AlphaFoldDB" id="A0A9Q1L223"/>
<evidence type="ECO:0000259" key="2">
    <source>
        <dbReference type="Pfam" id="PF24426"/>
    </source>
</evidence>
<sequence>MISQAIDLTAEVRELQRFNSRELSKLLKDSDNLVLHITKHGSSLQIEADKLLRYLPLHLTAVLLSSKRDEASLRYLLSGFRLLHSLCEIASRHPKLEQILLDDLKLSEQLLDLVFYLLVLFSAYGKEHHLSGSVPLLYSALVACSMYLLTACISSQWHELAYVLLAHPKVDIFIDAAFGAVRRNINFLHIKLSADEKDIYSNPSLASEKTVYFCCQQCEASLQFLQSLCQHKSFRERVLRNKELCGKGGVLRLAQAALKLDICPFLKESRAVVAAVSRLKARVLSILLYLCEAESVSYLDEVASIPESLDLTKSVAVEVIALSKTMLSRDPKQLGDHCGKTYPMGLLQLNALRLVDIFSDDSNFRSYITADVLEAILSIPYQEFLFGWCSSDLPMKEEDASMEFEPFAVAGWILDISSPLDMIHAELFESNLIPTNTAQASYAHQRTSLLVKVIANLHCFVPKICKEQERNLFLHKFLERLKTERQDTQAGFSFPSQPRVGFSYSSASQKAATVCKNLRALLGHAESLIPTFLNEEDVQLLRVFFTQLQSVIYPAESLNSPVEYDANRAMEVQSARGFSCPNMGLDHKSRNSNLREGMSDNTTFPGVDNSCLQGNLIVETCGARQGRRMDEGKSTKASSEVLADTKKDVPNAEMSMSDSNSARGKNIGLRVGNSENNKSSERLHLKEDEKVESVNCEEKQLRKRKRPIMNDKQVAMMERALQEEPDMQKNAASLQSWAETLSFHGSEVTSSQLKNWYRVMGSSLRSTPSENIGVFSLANRLNNRKARLARAAKDGRTLPEEENPLPDEQDGLMTRSSLDSPGSMPEELPTLFASKGWSQVSSVCRTSLGVSTTQGPEPARPEISNQLNAQNDCSTSNSSCMKLEAGQAVVLTDTLGKEIAKGKVYQVEGEWHGCNLSDTKTCVVDITELKSERIVRLPHPSIEAGATFEEAEIKVGNMRVLWDTGRMAMR</sequence>
<dbReference type="PANTHER" id="PTHR35743:SF1">
    <property type="entry name" value="NODULIN HOMEOBOX"/>
    <property type="match status" value="1"/>
</dbReference>
<feature type="region of interest" description="Disordered" evidence="1">
    <location>
        <begin position="790"/>
        <end position="825"/>
    </location>
</feature>
<dbReference type="Proteomes" id="UP001153076">
    <property type="component" value="Unassembled WGS sequence"/>
</dbReference>
<evidence type="ECO:0000313" key="6">
    <source>
        <dbReference type="Proteomes" id="UP001153076"/>
    </source>
</evidence>
<dbReference type="GO" id="GO:0003697">
    <property type="term" value="F:single-stranded DNA binding"/>
    <property type="evidence" value="ECO:0007669"/>
    <property type="project" value="InterPro"/>
</dbReference>
<dbReference type="EMBL" id="JAKOGI010000001">
    <property type="protein sequence ID" value="KAJ8453220.1"/>
    <property type="molecule type" value="Genomic_DNA"/>
</dbReference>
<dbReference type="PANTHER" id="PTHR35743">
    <property type="entry name" value="NODULIN HOMEOBOX"/>
    <property type="match status" value="1"/>
</dbReference>
<proteinExistence type="predicted"/>
<feature type="domain" description="Nodulin homeobox N-terminal" evidence="4">
    <location>
        <begin position="4"/>
        <end position="527"/>
    </location>
</feature>
<protein>
    <recommendedName>
        <fullName evidence="7">Homeobox domain-containing protein</fullName>
    </recommendedName>
</protein>
<evidence type="ECO:0000259" key="4">
    <source>
        <dbReference type="Pfam" id="PF25246"/>
    </source>
</evidence>
<dbReference type="Pfam" id="PF24679">
    <property type="entry name" value="Nodulin_C"/>
    <property type="match status" value="1"/>
</dbReference>
<feature type="compositionally biased region" description="Polar residues" evidence="1">
    <location>
        <begin position="654"/>
        <end position="663"/>
    </location>
</feature>
<evidence type="ECO:0000259" key="3">
    <source>
        <dbReference type="Pfam" id="PF24679"/>
    </source>
</evidence>
<dbReference type="InterPro" id="IPR056559">
    <property type="entry name" value="NDX_C"/>
</dbReference>
<dbReference type="InterPro" id="IPR039325">
    <property type="entry name" value="NDX"/>
</dbReference>
<keyword evidence="6" id="KW-1185">Reference proteome</keyword>
<dbReference type="OrthoDB" id="2020792at2759"/>
<accession>A0A9Q1L223</accession>